<name>A0A401GRE4_9APHY</name>
<sequence>MLYPMERSTLMAVTTAVSTGERSAHTVQASPPSLANLAFRTVSGLRRGFHLDNGMKIVITVGYPVPHEVILGLSRMVRPSDGHGGSAHLCLLSCRIQLNRHTYVPRTSPSSKLNKEPEAGAFDGLLEGDGMFEPVGMGKGTST</sequence>
<accession>A0A401GRE4</accession>
<dbReference type="GeneID" id="38781656"/>
<proteinExistence type="predicted"/>
<dbReference type="EMBL" id="BFAD01000006">
    <property type="protein sequence ID" value="GBE84739.1"/>
    <property type="molecule type" value="Genomic_DNA"/>
</dbReference>
<comment type="caution">
    <text evidence="1">The sequence shown here is derived from an EMBL/GenBank/DDBJ whole genome shotgun (WGS) entry which is preliminary data.</text>
</comment>
<dbReference type="RefSeq" id="XP_027615652.1">
    <property type="nucleotide sequence ID" value="XM_027759851.1"/>
</dbReference>
<organism evidence="1 2">
    <name type="scientific">Sparassis crispa</name>
    <dbReference type="NCBI Taxonomy" id="139825"/>
    <lineage>
        <taxon>Eukaryota</taxon>
        <taxon>Fungi</taxon>
        <taxon>Dikarya</taxon>
        <taxon>Basidiomycota</taxon>
        <taxon>Agaricomycotina</taxon>
        <taxon>Agaricomycetes</taxon>
        <taxon>Polyporales</taxon>
        <taxon>Sparassidaceae</taxon>
        <taxon>Sparassis</taxon>
    </lineage>
</organism>
<gene>
    <name evidence="1" type="ORF">SCP_0607190</name>
</gene>
<dbReference type="Proteomes" id="UP000287166">
    <property type="component" value="Unassembled WGS sequence"/>
</dbReference>
<evidence type="ECO:0000313" key="2">
    <source>
        <dbReference type="Proteomes" id="UP000287166"/>
    </source>
</evidence>
<keyword evidence="2" id="KW-1185">Reference proteome</keyword>
<dbReference type="AlphaFoldDB" id="A0A401GRE4"/>
<evidence type="ECO:0000313" key="1">
    <source>
        <dbReference type="EMBL" id="GBE84739.1"/>
    </source>
</evidence>
<protein>
    <submittedName>
        <fullName evidence="1">Uncharacterized protein</fullName>
    </submittedName>
</protein>
<dbReference type="InParanoid" id="A0A401GRE4"/>
<reference evidence="1 2" key="1">
    <citation type="journal article" date="2018" name="Sci. Rep.">
        <title>Genome sequence of the cauliflower mushroom Sparassis crispa (Hanabiratake) and its association with beneficial usage.</title>
        <authorList>
            <person name="Kiyama R."/>
            <person name="Furutani Y."/>
            <person name="Kawaguchi K."/>
            <person name="Nakanishi T."/>
        </authorList>
    </citation>
    <scope>NUCLEOTIDE SEQUENCE [LARGE SCALE GENOMIC DNA]</scope>
</reference>